<feature type="transmembrane region" description="Helical" evidence="9">
    <location>
        <begin position="512"/>
        <end position="534"/>
    </location>
</feature>
<dbReference type="EMBL" id="NKCI01000007">
    <property type="protein sequence ID" value="RSL71153.1"/>
    <property type="molecule type" value="Genomic_DNA"/>
</dbReference>
<dbReference type="Pfam" id="PF00005">
    <property type="entry name" value="ABC_tran"/>
    <property type="match status" value="1"/>
</dbReference>
<dbReference type="STRING" id="1325734.A0A428R144"/>
<evidence type="ECO:0000313" key="11">
    <source>
        <dbReference type="EMBL" id="RSL71153.1"/>
    </source>
</evidence>
<comment type="similarity">
    <text evidence="2">Belongs to the ABC transporter superfamily. ABCG family. Eye pigment precursor importer (TC 3.A.1.204) subfamily.</text>
</comment>
<feature type="transmembrane region" description="Helical" evidence="9">
    <location>
        <begin position="371"/>
        <end position="393"/>
    </location>
</feature>
<dbReference type="GO" id="GO:0140359">
    <property type="term" value="F:ABC-type transporter activity"/>
    <property type="evidence" value="ECO:0007669"/>
    <property type="project" value="InterPro"/>
</dbReference>
<organism evidence="11 12">
    <name type="scientific">Fusarium duplospermum</name>
    <dbReference type="NCBI Taxonomy" id="1325734"/>
    <lineage>
        <taxon>Eukaryota</taxon>
        <taxon>Fungi</taxon>
        <taxon>Dikarya</taxon>
        <taxon>Ascomycota</taxon>
        <taxon>Pezizomycotina</taxon>
        <taxon>Sordariomycetes</taxon>
        <taxon>Hypocreomycetidae</taxon>
        <taxon>Hypocreales</taxon>
        <taxon>Nectriaceae</taxon>
        <taxon>Fusarium</taxon>
        <taxon>Fusarium solani species complex</taxon>
    </lineage>
</organism>
<evidence type="ECO:0000256" key="6">
    <source>
        <dbReference type="ARBA" id="ARBA00022840"/>
    </source>
</evidence>
<keyword evidence="6" id="KW-0067">ATP-binding</keyword>
<comment type="subcellular location">
    <subcellularLocation>
        <location evidence="1">Membrane</location>
        <topology evidence="1">Multi-pass membrane protein</topology>
    </subcellularLocation>
</comment>
<dbReference type="InterPro" id="IPR027417">
    <property type="entry name" value="P-loop_NTPase"/>
</dbReference>
<feature type="transmembrane region" description="Helical" evidence="9">
    <location>
        <begin position="610"/>
        <end position="630"/>
    </location>
</feature>
<evidence type="ECO:0000256" key="9">
    <source>
        <dbReference type="SAM" id="Phobius"/>
    </source>
</evidence>
<dbReference type="InterPro" id="IPR017871">
    <property type="entry name" value="ABC_transporter-like_CS"/>
</dbReference>
<feature type="transmembrane region" description="Helical" evidence="9">
    <location>
        <begin position="449"/>
        <end position="472"/>
    </location>
</feature>
<dbReference type="InterPro" id="IPR003593">
    <property type="entry name" value="AAA+_ATPase"/>
</dbReference>
<dbReference type="PROSITE" id="PS50893">
    <property type="entry name" value="ABC_TRANSPORTER_2"/>
    <property type="match status" value="1"/>
</dbReference>
<evidence type="ECO:0000256" key="2">
    <source>
        <dbReference type="ARBA" id="ARBA00005814"/>
    </source>
</evidence>
<dbReference type="OrthoDB" id="66620at2759"/>
<evidence type="ECO:0000259" key="10">
    <source>
        <dbReference type="PROSITE" id="PS50893"/>
    </source>
</evidence>
<dbReference type="CDD" id="cd03213">
    <property type="entry name" value="ABCG_EPDR"/>
    <property type="match status" value="1"/>
</dbReference>
<keyword evidence="5" id="KW-0547">Nucleotide-binding</keyword>
<dbReference type="GO" id="GO:0016887">
    <property type="term" value="F:ATP hydrolysis activity"/>
    <property type="evidence" value="ECO:0007669"/>
    <property type="project" value="InterPro"/>
</dbReference>
<keyword evidence="8 9" id="KW-0472">Membrane</keyword>
<evidence type="ECO:0000256" key="8">
    <source>
        <dbReference type="ARBA" id="ARBA00023136"/>
    </source>
</evidence>
<dbReference type="Pfam" id="PF01061">
    <property type="entry name" value="ABC2_membrane"/>
    <property type="match status" value="1"/>
</dbReference>
<feature type="domain" description="ABC transporter" evidence="10">
    <location>
        <begin position="36"/>
        <end position="284"/>
    </location>
</feature>
<feature type="transmembrane region" description="Helical" evidence="9">
    <location>
        <begin position="405"/>
        <end position="428"/>
    </location>
</feature>
<comment type="caution">
    <text evidence="11">The sequence shown here is derived from an EMBL/GenBank/DDBJ whole genome shotgun (WGS) entry which is preliminary data.</text>
</comment>
<dbReference type="Proteomes" id="UP000288168">
    <property type="component" value="Unassembled WGS sequence"/>
</dbReference>
<dbReference type="InterPro" id="IPR003439">
    <property type="entry name" value="ABC_transporter-like_ATP-bd"/>
</dbReference>
<accession>A0A428R144</accession>
<evidence type="ECO:0000256" key="5">
    <source>
        <dbReference type="ARBA" id="ARBA00022741"/>
    </source>
</evidence>
<protein>
    <recommendedName>
        <fullName evidence="10">ABC transporter domain-containing protein</fullName>
    </recommendedName>
</protein>
<dbReference type="InterPro" id="IPR013525">
    <property type="entry name" value="ABC2_TM"/>
</dbReference>
<keyword evidence="3" id="KW-0813">Transport</keyword>
<proteinExistence type="inferred from homology"/>
<dbReference type="PANTHER" id="PTHR48042">
    <property type="entry name" value="ABC TRANSPORTER G FAMILY MEMBER 11"/>
    <property type="match status" value="1"/>
</dbReference>
<dbReference type="GO" id="GO:0005524">
    <property type="term" value="F:ATP binding"/>
    <property type="evidence" value="ECO:0007669"/>
    <property type="project" value="UniProtKB-KW"/>
</dbReference>
<evidence type="ECO:0000256" key="4">
    <source>
        <dbReference type="ARBA" id="ARBA00022692"/>
    </source>
</evidence>
<dbReference type="PROSITE" id="PS00211">
    <property type="entry name" value="ABC_TRANSPORTER_1"/>
    <property type="match status" value="1"/>
</dbReference>
<dbReference type="PANTHER" id="PTHR48042:SF11">
    <property type="entry name" value="ABC TRANSPORTER G FAMILY MEMBER 11"/>
    <property type="match status" value="1"/>
</dbReference>
<evidence type="ECO:0000256" key="3">
    <source>
        <dbReference type="ARBA" id="ARBA00022448"/>
    </source>
</evidence>
<keyword evidence="4 9" id="KW-0812">Transmembrane</keyword>
<dbReference type="GO" id="GO:0016020">
    <property type="term" value="C:membrane"/>
    <property type="evidence" value="ECO:0007669"/>
    <property type="project" value="UniProtKB-SubCell"/>
</dbReference>
<dbReference type="Gene3D" id="3.40.50.300">
    <property type="entry name" value="P-loop containing nucleotide triphosphate hydrolases"/>
    <property type="match status" value="1"/>
</dbReference>
<dbReference type="AlphaFoldDB" id="A0A428R144"/>
<feature type="transmembrane region" description="Helical" evidence="9">
    <location>
        <begin position="484"/>
        <end position="505"/>
    </location>
</feature>
<sequence>MRVDQYYLMDNLEPTMDLEERPVAEKHLLNTTVKNLTWRGVTVTVKDRETKEPKTIVDNVEGVVEAGEICALMGPSGCGKTTLLNVLARRPTNASNVEAEVLVNGSRLSRAAFREASCFVEQDDALIGSLTVRETLEFSSRLSSTSSSLPKRERLMRIDSLLESFGLVGQANTLIGTPIRKGISGGQKRRVGVASQLITSPKLLFLDEPTSGLDSAASCEVVRYLRAVAKRNNLVVVCSIHQPSTSTFNLFDKLLLLSGGKTHYFGPVADVATYYAEAGAALPQYVNPAEHLLELVNIDFAHDREEAARKLDKLQAAWQSSRQASELSSIIATAESAGGNLSIEAVEKRPSMPSLTLTLLHRSFVKSYRDVVAYGIRLAMYLGLAIMMGTVWVRLDADQESIQPFINALFFGSAFMSFMAVAYVPAFLEDRLQYVKEHHNGLYGATELILSNFFIGIPYLFLISILFSVISYWLSNFQPTATAFFTWVMWLFLDLLAAESLVVFMTSLFPSFVISLALVAFANGLWMSVGGFMVPPTILNVFYKYVFHYWDYQKYVFEGMMVNEFSERVYSCGDGCRCMYNSPLADQCKIDGQAVLDQYGYSTGHMGRDVGIMISIIAGYRLAAWLVLILRR</sequence>
<reference evidence="11 12" key="1">
    <citation type="submission" date="2017-06" db="EMBL/GenBank/DDBJ databases">
        <title>Comparative genomic analysis of Ambrosia Fusariam Clade fungi.</title>
        <authorList>
            <person name="Stajich J.E."/>
            <person name="Carrillo J."/>
            <person name="Kijimoto T."/>
            <person name="Eskalen A."/>
            <person name="O'Donnell K."/>
            <person name="Kasson M."/>
        </authorList>
    </citation>
    <scope>NUCLEOTIDE SEQUENCE [LARGE SCALE GENOMIC DNA]</scope>
    <source>
        <strain evidence="11 12">NRRL62584</strain>
    </source>
</reference>
<keyword evidence="12" id="KW-1185">Reference proteome</keyword>
<name>A0A428R144_9HYPO</name>
<dbReference type="InterPro" id="IPR052215">
    <property type="entry name" value="Plant_ABCG"/>
</dbReference>
<gene>
    <name evidence="11" type="ORF">CEP54_001408</name>
</gene>
<dbReference type="SMART" id="SM00382">
    <property type="entry name" value="AAA"/>
    <property type="match status" value="1"/>
</dbReference>
<dbReference type="InterPro" id="IPR043926">
    <property type="entry name" value="ABCG_dom"/>
</dbReference>
<dbReference type="FunFam" id="3.40.50.300:FF:001305">
    <property type="entry name" value="ABCG transporter ABC superfamily"/>
    <property type="match status" value="1"/>
</dbReference>
<dbReference type="SUPFAM" id="SSF52540">
    <property type="entry name" value="P-loop containing nucleoside triphosphate hydrolases"/>
    <property type="match status" value="1"/>
</dbReference>
<keyword evidence="7 9" id="KW-1133">Transmembrane helix</keyword>
<dbReference type="Pfam" id="PF19055">
    <property type="entry name" value="ABC2_membrane_7"/>
    <property type="match status" value="1"/>
</dbReference>
<evidence type="ECO:0000256" key="1">
    <source>
        <dbReference type="ARBA" id="ARBA00004141"/>
    </source>
</evidence>
<evidence type="ECO:0000313" key="12">
    <source>
        <dbReference type="Proteomes" id="UP000288168"/>
    </source>
</evidence>
<evidence type="ECO:0000256" key="7">
    <source>
        <dbReference type="ARBA" id="ARBA00022989"/>
    </source>
</evidence>